<dbReference type="EMBL" id="BJZU01000089">
    <property type="protein sequence ID" value="GEP06042.1"/>
    <property type="molecule type" value="Genomic_DNA"/>
</dbReference>
<keyword evidence="4" id="KW-1185">Reference proteome</keyword>
<comment type="caution">
    <text evidence="1">The sequence shown here is derived from an EMBL/GenBank/DDBJ whole genome shotgun (WGS) entry which is preliminary data.</text>
</comment>
<dbReference type="Proteomes" id="UP001156856">
    <property type="component" value="Unassembled WGS sequence"/>
</dbReference>
<protein>
    <submittedName>
        <fullName evidence="1">Uncharacterized protein</fullName>
    </submittedName>
</protein>
<organism evidence="1 3">
    <name type="scientific">Methylobacterium oxalidis</name>
    <dbReference type="NCBI Taxonomy" id="944322"/>
    <lineage>
        <taxon>Bacteria</taxon>
        <taxon>Pseudomonadati</taxon>
        <taxon>Pseudomonadota</taxon>
        <taxon>Alphaproteobacteria</taxon>
        <taxon>Hyphomicrobiales</taxon>
        <taxon>Methylobacteriaceae</taxon>
        <taxon>Methylobacterium</taxon>
    </lineage>
</organism>
<dbReference type="AlphaFoldDB" id="A0A512J807"/>
<evidence type="ECO:0000313" key="1">
    <source>
        <dbReference type="EMBL" id="GEP06042.1"/>
    </source>
</evidence>
<reference evidence="2" key="1">
    <citation type="journal article" date="2014" name="Int. J. Syst. Evol. Microbiol.">
        <title>Complete genome of a new Firmicutes species belonging to the dominant human colonic microbiota ('Ruminococcus bicirculans') reveals two chromosomes and a selective capacity to utilize plant glucans.</title>
        <authorList>
            <consortium name="NISC Comparative Sequencing Program"/>
            <person name="Wegmann U."/>
            <person name="Louis P."/>
            <person name="Goesmann A."/>
            <person name="Henrissat B."/>
            <person name="Duncan S.H."/>
            <person name="Flint H.J."/>
        </authorList>
    </citation>
    <scope>NUCLEOTIDE SEQUENCE</scope>
    <source>
        <strain evidence="2">NBRC 107715</strain>
    </source>
</reference>
<dbReference type="OrthoDB" id="7856199at2"/>
<accession>A0A512J807</accession>
<evidence type="ECO:0000313" key="2">
    <source>
        <dbReference type="EMBL" id="GLS64312.1"/>
    </source>
</evidence>
<dbReference type="Proteomes" id="UP000321960">
    <property type="component" value="Unassembled WGS sequence"/>
</dbReference>
<reference evidence="2" key="4">
    <citation type="submission" date="2023-01" db="EMBL/GenBank/DDBJ databases">
        <title>Draft genome sequence of Methylobacterium oxalidis strain NBRC 107715.</title>
        <authorList>
            <person name="Sun Q."/>
            <person name="Mori K."/>
        </authorList>
    </citation>
    <scope>NUCLEOTIDE SEQUENCE</scope>
    <source>
        <strain evidence="2">NBRC 107715</strain>
    </source>
</reference>
<dbReference type="EMBL" id="BSPK01000035">
    <property type="protein sequence ID" value="GLS64312.1"/>
    <property type="molecule type" value="Genomic_DNA"/>
</dbReference>
<name>A0A512J807_9HYPH</name>
<reference evidence="1 3" key="3">
    <citation type="submission" date="2019-07" db="EMBL/GenBank/DDBJ databases">
        <title>Whole genome shotgun sequence of Methylobacterium oxalidis NBRC 107715.</title>
        <authorList>
            <person name="Hosoyama A."/>
            <person name="Uohara A."/>
            <person name="Ohji S."/>
            <person name="Ichikawa N."/>
        </authorList>
    </citation>
    <scope>NUCLEOTIDE SEQUENCE [LARGE SCALE GENOMIC DNA]</scope>
    <source>
        <strain evidence="1 3">NBRC 107715</strain>
    </source>
</reference>
<proteinExistence type="predicted"/>
<sequence length="187" mass="20654">MRLRPQRYIDRFRRWASGSEQPRAERSIDCLFVNHSGERCGVYQFGRRLFDALATMVTPLTWHYCESGSREEFAACLSSARPRLVLFNHHPATLAWAAEDRLCGDAVATYAIWHEGHEAGAHSIDPAPFDFLICADPTLVTENPRVISAPRFIPDAPADVRAENPVFTVGSFGFATGGRASTGSAVS</sequence>
<evidence type="ECO:0000313" key="4">
    <source>
        <dbReference type="Proteomes" id="UP001156856"/>
    </source>
</evidence>
<reference evidence="4" key="2">
    <citation type="journal article" date="2019" name="Int. J. Syst. Evol. Microbiol.">
        <title>The Global Catalogue of Microorganisms (GCM) 10K type strain sequencing project: providing services to taxonomists for standard genome sequencing and annotation.</title>
        <authorList>
            <consortium name="The Broad Institute Genomics Platform"/>
            <consortium name="The Broad Institute Genome Sequencing Center for Infectious Disease"/>
            <person name="Wu L."/>
            <person name="Ma J."/>
        </authorList>
    </citation>
    <scope>NUCLEOTIDE SEQUENCE [LARGE SCALE GENOMIC DNA]</scope>
    <source>
        <strain evidence="4">NBRC 107715</strain>
    </source>
</reference>
<dbReference type="RefSeq" id="WP_147027579.1">
    <property type="nucleotide sequence ID" value="NZ_BJZU01000089.1"/>
</dbReference>
<gene>
    <name evidence="2" type="ORF">GCM10007888_26930</name>
    <name evidence="1" type="ORF">MOX02_40800</name>
</gene>
<evidence type="ECO:0000313" key="3">
    <source>
        <dbReference type="Proteomes" id="UP000321960"/>
    </source>
</evidence>